<dbReference type="VEuPathDB" id="FungiDB:BD410DRAFT_796513"/>
<evidence type="ECO:0000313" key="15">
    <source>
        <dbReference type="Proteomes" id="UP000294933"/>
    </source>
</evidence>
<dbReference type="PANTHER" id="PTHR24350">
    <property type="entry name" value="SERINE/THREONINE-PROTEIN KINASE IAL-RELATED"/>
    <property type="match status" value="1"/>
</dbReference>
<dbReference type="PROSITE" id="PS50006">
    <property type="entry name" value="FHA_DOMAIN"/>
    <property type="match status" value="1"/>
</dbReference>
<dbReference type="FunFam" id="3.30.200.20:FF:000042">
    <property type="entry name" value="Aurora kinase A"/>
    <property type="match status" value="1"/>
</dbReference>
<evidence type="ECO:0000313" key="14">
    <source>
        <dbReference type="EMBL" id="TDL15299.1"/>
    </source>
</evidence>
<dbReference type="InterPro" id="IPR030616">
    <property type="entry name" value="Aur-like"/>
</dbReference>
<keyword evidence="4 8" id="KW-0547">Nucleotide-binding</keyword>
<dbReference type="STRING" id="50990.A0A4Y7PL72"/>
<dbReference type="Gene3D" id="2.60.200.20">
    <property type="match status" value="1"/>
</dbReference>
<dbReference type="Gene3D" id="1.10.510.10">
    <property type="entry name" value="Transferase(Phosphotransferase) domain 1"/>
    <property type="match status" value="1"/>
</dbReference>
<dbReference type="Pfam" id="PF00498">
    <property type="entry name" value="FHA"/>
    <property type="match status" value="1"/>
</dbReference>
<evidence type="ECO:0000256" key="9">
    <source>
        <dbReference type="PIRSR" id="PIRSR630616-3"/>
    </source>
</evidence>
<feature type="compositionally biased region" description="Basic and acidic residues" evidence="11">
    <location>
        <begin position="513"/>
        <end position="524"/>
    </location>
</feature>
<dbReference type="InterPro" id="IPR000719">
    <property type="entry name" value="Prot_kinase_dom"/>
</dbReference>
<feature type="domain" description="Protein kinase" evidence="13">
    <location>
        <begin position="163"/>
        <end position="427"/>
    </location>
</feature>
<dbReference type="GO" id="GO:0004674">
    <property type="term" value="F:protein serine/threonine kinase activity"/>
    <property type="evidence" value="ECO:0007669"/>
    <property type="project" value="UniProtKB-KW"/>
</dbReference>
<dbReference type="EMBL" id="ML170281">
    <property type="protein sequence ID" value="TDL15299.1"/>
    <property type="molecule type" value="Genomic_DNA"/>
</dbReference>
<dbReference type="FunFam" id="1.10.510.10:FF:000571">
    <property type="entry name" value="Maternal embryonic leucine zipper kinase"/>
    <property type="match status" value="1"/>
</dbReference>
<accession>A0A4Y7PL72</accession>
<dbReference type="OrthoDB" id="10252171at2759"/>
<keyword evidence="15" id="KW-1185">Reference proteome</keyword>
<evidence type="ECO:0000256" key="8">
    <source>
        <dbReference type="PIRSR" id="PIRSR630616-2"/>
    </source>
</evidence>
<evidence type="ECO:0000256" key="10">
    <source>
        <dbReference type="PROSITE-ProRule" id="PRU10141"/>
    </source>
</evidence>
<feature type="binding site" evidence="8">
    <location>
        <position position="308"/>
    </location>
    <ligand>
        <name>ATP</name>
        <dbReference type="ChEBI" id="CHEBI:30616"/>
    </ligand>
</feature>
<evidence type="ECO:0000259" key="12">
    <source>
        <dbReference type="PROSITE" id="PS50006"/>
    </source>
</evidence>
<name>A0A4Y7PL72_9AGAM</name>
<organism evidence="14 15">
    <name type="scientific">Rickenella mellea</name>
    <dbReference type="NCBI Taxonomy" id="50990"/>
    <lineage>
        <taxon>Eukaryota</taxon>
        <taxon>Fungi</taxon>
        <taxon>Dikarya</taxon>
        <taxon>Basidiomycota</taxon>
        <taxon>Agaricomycotina</taxon>
        <taxon>Agaricomycetes</taxon>
        <taxon>Hymenochaetales</taxon>
        <taxon>Rickenellaceae</taxon>
        <taxon>Rickenella</taxon>
    </lineage>
</organism>
<feature type="domain" description="FHA" evidence="12">
    <location>
        <begin position="62"/>
        <end position="115"/>
    </location>
</feature>
<dbReference type="InterPro" id="IPR000253">
    <property type="entry name" value="FHA_dom"/>
</dbReference>
<evidence type="ECO:0000256" key="4">
    <source>
        <dbReference type="ARBA" id="ARBA00022741"/>
    </source>
</evidence>
<dbReference type="PROSITE" id="PS00107">
    <property type="entry name" value="PROTEIN_KINASE_ATP"/>
    <property type="match status" value="1"/>
</dbReference>
<dbReference type="GO" id="GO:0005524">
    <property type="term" value="F:ATP binding"/>
    <property type="evidence" value="ECO:0007669"/>
    <property type="project" value="UniProtKB-UniRule"/>
</dbReference>
<evidence type="ECO:0000256" key="11">
    <source>
        <dbReference type="SAM" id="MobiDB-lite"/>
    </source>
</evidence>
<dbReference type="InterPro" id="IPR008271">
    <property type="entry name" value="Ser/Thr_kinase_AS"/>
</dbReference>
<proteinExistence type="inferred from homology"/>
<dbReference type="SUPFAM" id="SSF49879">
    <property type="entry name" value="SMAD/FHA domain"/>
    <property type="match status" value="1"/>
</dbReference>
<feature type="active site" description="Proton acceptor" evidence="7">
    <location>
        <position position="288"/>
    </location>
</feature>
<comment type="similarity">
    <text evidence="1">Belongs to the protein kinase superfamily. CAMK Ser/Thr protein kinase family. CHEK2 subfamily.</text>
</comment>
<evidence type="ECO:0000256" key="5">
    <source>
        <dbReference type="ARBA" id="ARBA00022777"/>
    </source>
</evidence>
<dbReference type="Proteomes" id="UP000294933">
    <property type="component" value="Unassembled WGS sequence"/>
</dbReference>
<dbReference type="SMART" id="SM00220">
    <property type="entry name" value="S_TKc"/>
    <property type="match status" value="1"/>
</dbReference>
<feature type="compositionally biased region" description="Polar residues" evidence="11">
    <location>
        <begin position="494"/>
        <end position="504"/>
    </location>
</feature>
<feature type="region of interest" description="Disordered" evidence="11">
    <location>
        <begin position="485"/>
        <end position="657"/>
    </location>
</feature>
<dbReference type="SUPFAM" id="SSF56112">
    <property type="entry name" value="Protein kinase-like (PK-like)"/>
    <property type="match status" value="1"/>
</dbReference>
<dbReference type="InterPro" id="IPR011009">
    <property type="entry name" value="Kinase-like_dom_sf"/>
</dbReference>
<dbReference type="Pfam" id="PF00069">
    <property type="entry name" value="Pkinase"/>
    <property type="match status" value="1"/>
</dbReference>
<keyword evidence="2" id="KW-0723">Serine/threonine-protein kinase</keyword>
<dbReference type="InterPro" id="IPR008984">
    <property type="entry name" value="SMAD_FHA_dom_sf"/>
</dbReference>
<keyword evidence="6 8" id="KW-0067">ATP-binding</keyword>
<protein>
    <submittedName>
        <fullName evidence="14">Kinase-like protein</fullName>
    </submittedName>
</protein>
<reference evidence="14 15" key="1">
    <citation type="submission" date="2018-06" db="EMBL/GenBank/DDBJ databases">
        <title>A transcriptomic atlas of mushroom development highlights an independent origin of complex multicellularity.</title>
        <authorList>
            <consortium name="DOE Joint Genome Institute"/>
            <person name="Krizsan K."/>
            <person name="Almasi E."/>
            <person name="Merenyi Z."/>
            <person name="Sahu N."/>
            <person name="Viragh M."/>
            <person name="Koszo T."/>
            <person name="Mondo S."/>
            <person name="Kiss B."/>
            <person name="Balint B."/>
            <person name="Kues U."/>
            <person name="Barry K."/>
            <person name="Hegedus J.C."/>
            <person name="Henrissat B."/>
            <person name="Johnson J."/>
            <person name="Lipzen A."/>
            <person name="Ohm R."/>
            <person name="Nagy I."/>
            <person name="Pangilinan J."/>
            <person name="Yan J."/>
            <person name="Xiong Y."/>
            <person name="Grigoriev I.V."/>
            <person name="Hibbett D.S."/>
            <person name="Nagy L.G."/>
        </authorList>
    </citation>
    <scope>NUCLEOTIDE SEQUENCE [LARGE SCALE GENOMIC DNA]</scope>
    <source>
        <strain evidence="14 15">SZMC22713</strain>
    </source>
</reference>
<evidence type="ECO:0000259" key="13">
    <source>
        <dbReference type="PROSITE" id="PS50011"/>
    </source>
</evidence>
<sequence length="657" mass="72224">MYYSDPMEQDDVYNDIEATQATQQVNQPATQPSENTKDLWGFLIPCNLKVAKIDLWRDYPTCTFGRGSENKFVFPSLKISNKHCSISWDRVDNPDSIVTVLDMSSNGTFINGHRIGKGRTGILREGNEIAFGSWGPTSGEDDYRYIFRFTAAGPPREGLYKYYDVGNELGKGTFATVMRAVSRQTGQTYAVKMIHRSRFKTKGPASQHLFLREISILRDLDHVNICRLKETFDGEQTINLVLEYVNGGDLLDHILAHQGLSEDHAKYLTAQLCEALAYIHSKGIAHRDLKPENVLLTADTPPIVKVADFGLAKAVDSMTMFKTTCGTPSYLAPEVILREPNKGYDHLVDSWSVGVIVFSMLTNASPFDEDTDEGASIQVKFQRRFVHWETLDAFSPSPEGRDFIERLLENEPSSRMSLTQALSHPWLLPLTAHLAYPSPQDSLAPSNGDAIVDDSQQLIQHPESSQAFPSQGYEKITAEDVITPRFPGAFPASQGLSQGASSVGRTPKPLNRRVQDLNARDPEGKFQSWELVTAEEGQPGRPVDAAEASGSGGGKGKGPENGATRLQEVTPYHGDSDSSLTPISEDDDGATVQRAPVSPNGRGKGKATAAKRTARRAARDVMDVGGEGDMEVEEPQVVQGRRRQPPRGASGTPQKRT</sequence>
<evidence type="ECO:0000256" key="6">
    <source>
        <dbReference type="ARBA" id="ARBA00022840"/>
    </source>
</evidence>
<dbReference type="PROSITE" id="PS00108">
    <property type="entry name" value="PROTEIN_KINASE_ST"/>
    <property type="match status" value="1"/>
</dbReference>
<evidence type="ECO:0000256" key="7">
    <source>
        <dbReference type="PIRSR" id="PIRSR630616-1"/>
    </source>
</evidence>
<feature type="binding site" evidence="8">
    <location>
        <begin position="292"/>
        <end position="293"/>
    </location>
    <ligand>
        <name>ATP</name>
        <dbReference type="ChEBI" id="CHEBI:30616"/>
    </ligand>
</feature>
<dbReference type="SMART" id="SM00240">
    <property type="entry name" value="FHA"/>
    <property type="match status" value="1"/>
</dbReference>
<gene>
    <name evidence="14" type="ORF">BD410DRAFT_796513</name>
</gene>
<evidence type="ECO:0000256" key="3">
    <source>
        <dbReference type="ARBA" id="ARBA00022679"/>
    </source>
</evidence>
<dbReference type="PROSITE" id="PS50011">
    <property type="entry name" value="PROTEIN_KINASE_DOM"/>
    <property type="match status" value="1"/>
</dbReference>
<feature type="binding site" evidence="8 10">
    <location>
        <position position="192"/>
    </location>
    <ligand>
        <name>ATP</name>
        <dbReference type="ChEBI" id="CHEBI:30616"/>
    </ligand>
</feature>
<dbReference type="InterPro" id="IPR017441">
    <property type="entry name" value="Protein_kinase_ATP_BS"/>
</dbReference>
<feature type="cross-link" description="Glycyl lysine isopeptide (Lys-Gly) (interchain with G-Cter in SUMO2)" evidence="9">
    <location>
        <position position="290"/>
    </location>
</feature>
<keyword evidence="5 14" id="KW-0418">Kinase</keyword>
<evidence type="ECO:0000256" key="2">
    <source>
        <dbReference type="ARBA" id="ARBA00022527"/>
    </source>
</evidence>
<evidence type="ECO:0000256" key="1">
    <source>
        <dbReference type="ARBA" id="ARBA00005575"/>
    </source>
</evidence>
<keyword evidence="3" id="KW-0808">Transferase</keyword>
<dbReference type="AlphaFoldDB" id="A0A4Y7PL72"/>